<gene>
    <name evidence="2" type="ORF">COT87_00715</name>
</gene>
<comment type="caution">
    <text evidence="2">The sequence shown here is derived from an EMBL/GenBank/DDBJ whole genome shotgun (WGS) entry which is preliminary data.</text>
</comment>
<dbReference type="GO" id="GO:0000272">
    <property type="term" value="P:polysaccharide catabolic process"/>
    <property type="evidence" value="ECO:0007669"/>
    <property type="project" value="InterPro"/>
</dbReference>
<dbReference type="EMBL" id="PFAF01000010">
    <property type="protein sequence ID" value="PIR99192.1"/>
    <property type="molecule type" value="Genomic_DNA"/>
</dbReference>
<feature type="transmembrane region" description="Helical" evidence="1">
    <location>
        <begin position="9"/>
        <end position="29"/>
    </location>
</feature>
<dbReference type="PROSITE" id="PS00018">
    <property type="entry name" value="EF_HAND_1"/>
    <property type="match status" value="1"/>
</dbReference>
<keyword evidence="1" id="KW-0812">Transmembrane</keyword>
<dbReference type="InterPro" id="IPR036439">
    <property type="entry name" value="Dockerin_dom_sf"/>
</dbReference>
<dbReference type="Proteomes" id="UP000230796">
    <property type="component" value="Unassembled WGS sequence"/>
</dbReference>
<reference evidence="3" key="1">
    <citation type="submission" date="2017-09" db="EMBL/GenBank/DDBJ databases">
        <title>Depth-based differentiation of microbial function through sediment-hosted aquifers and enrichment of novel symbionts in the deep terrestrial subsurface.</title>
        <authorList>
            <person name="Probst A.J."/>
            <person name="Ladd B."/>
            <person name="Jarett J.K."/>
            <person name="Geller-Mcgrath D.E."/>
            <person name="Sieber C.M.K."/>
            <person name="Emerson J.B."/>
            <person name="Anantharaman K."/>
            <person name="Thomas B.C."/>
            <person name="Malmstrom R."/>
            <person name="Stieglmeier M."/>
            <person name="Klingl A."/>
            <person name="Woyke T."/>
            <person name="Ryan C.M."/>
            <person name="Banfield J.F."/>
        </authorList>
    </citation>
    <scope>NUCLEOTIDE SEQUENCE [LARGE SCALE GENOMIC DNA]</scope>
</reference>
<accession>A0A2H0VJB5</accession>
<proteinExistence type="predicted"/>
<name>A0A2H0VJB5_9BACT</name>
<protein>
    <recommendedName>
        <fullName evidence="4">Dockerin domain-containing protein</fullName>
    </recommendedName>
</protein>
<dbReference type="SUPFAM" id="SSF63446">
    <property type="entry name" value="Type I dockerin domain"/>
    <property type="match status" value="1"/>
</dbReference>
<dbReference type="InterPro" id="IPR018247">
    <property type="entry name" value="EF_Hand_1_Ca_BS"/>
</dbReference>
<evidence type="ECO:0000313" key="3">
    <source>
        <dbReference type="Proteomes" id="UP000230796"/>
    </source>
</evidence>
<organism evidence="2 3">
    <name type="scientific">Candidatus Collierbacteria bacterium CG10_big_fil_rev_8_21_14_0_10_44_9</name>
    <dbReference type="NCBI Taxonomy" id="1974535"/>
    <lineage>
        <taxon>Bacteria</taxon>
        <taxon>Candidatus Collieribacteriota</taxon>
    </lineage>
</organism>
<evidence type="ECO:0000256" key="1">
    <source>
        <dbReference type="SAM" id="Phobius"/>
    </source>
</evidence>
<dbReference type="Gene3D" id="1.10.1330.10">
    <property type="entry name" value="Dockerin domain"/>
    <property type="match status" value="1"/>
</dbReference>
<keyword evidence="1" id="KW-0472">Membrane</keyword>
<evidence type="ECO:0008006" key="4">
    <source>
        <dbReference type="Google" id="ProtNLM"/>
    </source>
</evidence>
<dbReference type="AlphaFoldDB" id="A0A2H0VJB5"/>
<sequence length="316" mass="34817">MAKAKRSKNIVWSGLLVITLVIAGIFFYVSKSTQRVTINEIGNGEAIPGEAYILLVDPTPPPSASESGKPVIMEVGKQVAFNLLAKPRVDMLFSDITGLEGKMLFDPTMIQIDDFQSMSLPVAIRKWEIKKIDDTHAELTFSYGTKPVVGKISGEICKTETGVCAGDNGLCVSYFNGCEKARKCTAGSEKTSCSIPTETLLWVKYHTLKYGETKIEFPAADLKLATYYGPGNSYFREESRLSMVVIAVATVASPTPTPKSIQREDLNKDGKVNLLDYNILLRYYGMSGNNIADLDDNKLVDIFDYSIMIKALRYSV</sequence>
<evidence type="ECO:0000313" key="2">
    <source>
        <dbReference type="EMBL" id="PIR99192.1"/>
    </source>
</evidence>
<keyword evidence="1" id="KW-1133">Transmembrane helix</keyword>